<dbReference type="EMBL" id="NQVN01000016">
    <property type="protein sequence ID" value="PIO97626.1"/>
    <property type="molecule type" value="Genomic_DNA"/>
</dbReference>
<evidence type="ECO:0000259" key="7">
    <source>
        <dbReference type="Pfam" id="PF01850"/>
    </source>
</evidence>
<dbReference type="GO" id="GO:0090729">
    <property type="term" value="F:toxin activity"/>
    <property type="evidence" value="ECO:0007669"/>
    <property type="project" value="UniProtKB-KW"/>
</dbReference>
<keyword evidence="1 6" id="KW-1277">Toxin-antitoxin system</keyword>
<dbReference type="EC" id="3.1.-.-" evidence="6"/>
<evidence type="ECO:0000256" key="3">
    <source>
        <dbReference type="ARBA" id="ARBA00022723"/>
    </source>
</evidence>
<keyword evidence="4 6" id="KW-0378">Hydrolase</keyword>
<dbReference type="SUPFAM" id="SSF88723">
    <property type="entry name" value="PIN domain-like"/>
    <property type="match status" value="1"/>
</dbReference>
<dbReference type="OrthoDB" id="1524147at2"/>
<evidence type="ECO:0000256" key="6">
    <source>
        <dbReference type="HAMAP-Rule" id="MF_00265"/>
    </source>
</evidence>
<dbReference type="InterPro" id="IPR051619">
    <property type="entry name" value="TypeII_TA_RNase_PINc/VapC"/>
</dbReference>
<evidence type="ECO:0000256" key="5">
    <source>
        <dbReference type="ARBA" id="ARBA00022842"/>
    </source>
</evidence>
<keyword evidence="9" id="KW-1185">Reference proteome</keyword>
<feature type="binding site" evidence="6">
    <location>
        <position position="99"/>
    </location>
    <ligand>
        <name>Mg(2+)</name>
        <dbReference type="ChEBI" id="CHEBI:18420"/>
    </ligand>
</feature>
<keyword evidence="6" id="KW-0800">Toxin</keyword>
<dbReference type="Gene3D" id="3.40.50.1010">
    <property type="entry name" value="5'-nuclease"/>
    <property type="match status" value="1"/>
</dbReference>
<organism evidence="8 9">
    <name type="scientific">Pleomorphomonas carboxyditropha</name>
    <dbReference type="NCBI Taxonomy" id="2023338"/>
    <lineage>
        <taxon>Bacteria</taxon>
        <taxon>Pseudomonadati</taxon>
        <taxon>Pseudomonadota</taxon>
        <taxon>Alphaproteobacteria</taxon>
        <taxon>Hyphomicrobiales</taxon>
        <taxon>Pleomorphomonadaceae</taxon>
        <taxon>Pleomorphomonas</taxon>
    </lineage>
</organism>
<dbReference type="GO" id="GO:0016787">
    <property type="term" value="F:hydrolase activity"/>
    <property type="evidence" value="ECO:0007669"/>
    <property type="project" value="UniProtKB-KW"/>
</dbReference>
<evidence type="ECO:0000313" key="8">
    <source>
        <dbReference type="EMBL" id="PIO97626.1"/>
    </source>
</evidence>
<dbReference type="PANTHER" id="PTHR35901">
    <property type="entry name" value="RIBONUCLEASE VAPC3"/>
    <property type="match status" value="1"/>
</dbReference>
<dbReference type="InterPro" id="IPR029060">
    <property type="entry name" value="PIN-like_dom_sf"/>
</dbReference>
<dbReference type="InterPro" id="IPR002716">
    <property type="entry name" value="PIN_dom"/>
</dbReference>
<keyword evidence="5 6" id="KW-0460">Magnesium</keyword>
<keyword evidence="2 6" id="KW-0540">Nuclease</keyword>
<dbReference type="HAMAP" id="MF_00265">
    <property type="entry name" value="VapC_Nob1"/>
    <property type="match status" value="1"/>
</dbReference>
<protein>
    <recommendedName>
        <fullName evidence="6">Ribonuclease VapC</fullName>
        <shortName evidence="6">RNase VapC</shortName>
        <ecNumber evidence="6">3.1.-.-</ecNumber>
    </recommendedName>
    <alternativeName>
        <fullName evidence="6">Toxin VapC</fullName>
    </alternativeName>
</protein>
<dbReference type="InterPro" id="IPR044153">
    <property type="entry name" value="PIN_Pae0151-like"/>
</dbReference>
<feature type="binding site" evidence="6">
    <location>
        <position position="8"/>
    </location>
    <ligand>
        <name>Mg(2+)</name>
        <dbReference type="ChEBI" id="CHEBI:18420"/>
    </ligand>
</feature>
<feature type="domain" description="PIN" evidence="7">
    <location>
        <begin position="6"/>
        <end position="120"/>
    </location>
</feature>
<dbReference type="GO" id="GO:0004540">
    <property type="term" value="F:RNA nuclease activity"/>
    <property type="evidence" value="ECO:0007669"/>
    <property type="project" value="InterPro"/>
</dbReference>
<evidence type="ECO:0000256" key="4">
    <source>
        <dbReference type="ARBA" id="ARBA00022801"/>
    </source>
</evidence>
<sequence>MRETLVIDASVAVKWVISEDGGDDAVRLRSAFTFVAPELLLPECANILWKKVQRKELEPNEAALAIALIERSGISFQSMQGLGEAATRLAIELGHPAYDCVYLALALRQKLRFVTADKHLLATVAQRGSSELAGLCFALEDADRPIR</sequence>
<comment type="function">
    <text evidence="6">Toxic component of a toxin-antitoxin (TA) system. An RNase.</text>
</comment>
<comment type="cofactor">
    <cofactor evidence="6">
        <name>Mg(2+)</name>
        <dbReference type="ChEBI" id="CHEBI:18420"/>
    </cofactor>
</comment>
<dbReference type="Proteomes" id="UP000231070">
    <property type="component" value="Unassembled WGS sequence"/>
</dbReference>
<dbReference type="InterPro" id="IPR022907">
    <property type="entry name" value="VapC_family"/>
</dbReference>
<keyword evidence="3 6" id="KW-0479">Metal-binding</keyword>
<evidence type="ECO:0000313" key="9">
    <source>
        <dbReference type="Proteomes" id="UP000231070"/>
    </source>
</evidence>
<evidence type="ECO:0000256" key="1">
    <source>
        <dbReference type="ARBA" id="ARBA00022649"/>
    </source>
</evidence>
<reference evidence="8 9" key="1">
    <citation type="submission" date="2017-08" db="EMBL/GenBank/DDBJ databases">
        <title>Pleomorphomonas carboxidotrophicus sp. nov., a new mesophilic hydrogenogenic carboxidotroph.</title>
        <authorList>
            <person name="Esquivel-Elizondo S."/>
            <person name="Krajmalnik-Brown R."/>
            <person name="Maldonado J."/>
        </authorList>
    </citation>
    <scope>NUCLEOTIDE SEQUENCE [LARGE SCALE GENOMIC DNA]</scope>
    <source>
        <strain evidence="8 9">SVCO-16</strain>
    </source>
</reference>
<dbReference type="GO" id="GO:0000287">
    <property type="term" value="F:magnesium ion binding"/>
    <property type="evidence" value="ECO:0007669"/>
    <property type="project" value="UniProtKB-UniRule"/>
</dbReference>
<name>A0A2G9WSD9_9HYPH</name>
<dbReference type="AlphaFoldDB" id="A0A2G9WSD9"/>
<accession>A0A2G9WSD9</accession>
<proteinExistence type="inferred from homology"/>
<gene>
    <name evidence="6" type="primary">vapC</name>
    <name evidence="8" type="ORF">CJ014_19375</name>
</gene>
<comment type="caution">
    <text evidence="8">The sequence shown here is derived from an EMBL/GenBank/DDBJ whole genome shotgun (WGS) entry which is preliminary data.</text>
</comment>
<dbReference type="PANTHER" id="PTHR35901:SF1">
    <property type="entry name" value="EXONUCLEASE VAPC9"/>
    <property type="match status" value="1"/>
</dbReference>
<comment type="similarity">
    <text evidence="6">Belongs to the PINc/VapC protein family.</text>
</comment>
<dbReference type="CDD" id="cd09873">
    <property type="entry name" value="PIN_Pae0151-like"/>
    <property type="match status" value="1"/>
</dbReference>
<dbReference type="Pfam" id="PF01850">
    <property type="entry name" value="PIN"/>
    <property type="match status" value="1"/>
</dbReference>
<evidence type="ECO:0000256" key="2">
    <source>
        <dbReference type="ARBA" id="ARBA00022722"/>
    </source>
</evidence>
<dbReference type="RefSeq" id="WP_100082147.1">
    <property type="nucleotide sequence ID" value="NZ_NQVN01000016.1"/>
</dbReference>